<evidence type="ECO:0000313" key="8">
    <source>
        <dbReference type="Proteomes" id="UP000030687"/>
    </source>
</evidence>
<dbReference type="GO" id="GO:0071821">
    <property type="term" value="C:FANCM-MHF complex"/>
    <property type="evidence" value="ECO:0007669"/>
    <property type="project" value="TreeGrafter"/>
</dbReference>
<keyword evidence="4" id="KW-0238">DNA-binding</keyword>
<dbReference type="InParanoid" id="V4TNJ1"/>
<proteinExistence type="inferred from homology"/>
<dbReference type="GO" id="GO:0051382">
    <property type="term" value="P:kinetochore assembly"/>
    <property type="evidence" value="ECO:0007669"/>
    <property type="project" value="InterPro"/>
</dbReference>
<protein>
    <recommendedName>
        <fullName evidence="9">Centromere protein X</fullName>
    </recommendedName>
</protein>
<evidence type="ECO:0000256" key="6">
    <source>
        <dbReference type="ARBA" id="ARBA00023242"/>
    </source>
</evidence>
<evidence type="ECO:0000256" key="4">
    <source>
        <dbReference type="ARBA" id="ARBA00023125"/>
    </source>
</evidence>
<keyword evidence="5" id="KW-0234">DNA repair</keyword>
<gene>
    <name evidence="7" type="ORF">CICLE_v10022963mg</name>
</gene>
<dbReference type="Pfam" id="PF09415">
    <property type="entry name" value="CENP-X"/>
    <property type="match status" value="1"/>
</dbReference>
<dbReference type="Gramene" id="ESR53220">
    <property type="protein sequence ID" value="ESR53220"/>
    <property type="gene ID" value="CICLE_v10022963mg"/>
</dbReference>
<evidence type="ECO:0000313" key="7">
    <source>
        <dbReference type="EMBL" id="ESR53220.1"/>
    </source>
</evidence>
<keyword evidence="3" id="KW-0227">DNA damage</keyword>
<dbReference type="InterPro" id="IPR018552">
    <property type="entry name" value="CENP-X"/>
</dbReference>
<dbReference type="GO" id="GO:0006281">
    <property type="term" value="P:DNA repair"/>
    <property type="evidence" value="ECO:0007669"/>
    <property type="project" value="UniProtKB-KW"/>
</dbReference>
<sequence length="109" mass="12141">MEKETTFDSDLIHAIFKHIWTRRSLERERNGGTDAMESEFLLDQAGAGTSKKNRPTSANANALKLSCELLRVFVTEAVQRAAAIAEAEGVSKIEATHLERILPQLLLDF</sequence>
<evidence type="ECO:0000256" key="3">
    <source>
        <dbReference type="ARBA" id="ARBA00022763"/>
    </source>
</evidence>
<reference evidence="7 8" key="1">
    <citation type="submission" date="2013-10" db="EMBL/GenBank/DDBJ databases">
        <authorList>
            <consortium name="International Citrus Genome Consortium"/>
            <person name="Jenkins J."/>
            <person name="Schmutz J."/>
            <person name="Prochnik S."/>
            <person name="Rokhsar D."/>
            <person name="Gmitter F."/>
            <person name="Ollitrault P."/>
            <person name="Machado M."/>
            <person name="Talon M."/>
            <person name="Wincker P."/>
            <person name="Jaillon O."/>
            <person name="Morgante M."/>
        </authorList>
    </citation>
    <scope>NUCLEOTIDE SEQUENCE</scope>
    <source>
        <strain evidence="8">cv. Clemenules</strain>
    </source>
</reference>
<dbReference type="EMBL" id="KI536661">
    <property type="protein sequence ID" value="ESR53220.1"/>
    <property type="molecule type" value="Genomic_DNA"/>
</dbReference>
<dbReference type="GO" id="GO:0003677">
    <property type="term" value="F:DNA binding"/>
    <property type="evidence" value="ECO:0007669"/>
    <property type="project" value="UniProtKB-KW"/>
</dbReference>
<dbReference type="CDD" id="cd22921">
    <property type="entry name" value="HFD_CENP-X"/>
    <property type="match status" value="1"/>
</dbReference>
<evidence type="ECO:0000256" key="5">
    <source>
        <dbReference type="ARBA" id="ARBA00023204"/>
    </source>
</evidence>
<dbReference type="eggNOG" id="ENOG502S5FD">
    <property type="taxonomic scope" value="Eukaryota"/>
</dbReference>
<dbReference type="OMA" id="FRRAQME"/>
<dbReference type="GO" id="GO:0007129">
    <property type="term" value="P:homologous chromosome pairing at meiosis"/>
    <property type="evidence" value="ECO:0007669"/>
    <property type="project" value="EnsemblPlants"/>
</dbReference>
<dbReference type="STRING" id="85681.V4TNJ1"/>
<accession>V4TNJ1</accession>
<keyword evidence="6" id="KW-0539">Nucleus</keyword>
<comment type="similarity">
    <text evidence="2">Belongs to the CENP-X/MHF2 family.</text>
</comment>
<dbReference type="PANTHER" id="PTHR28680">
    <property type="entry name" value="CENTROMERE PROTEIN X"/>
    <property type="match status" value="1"/>
</dbReference>
<name>V4TNJ1_CITCL</name>
<organism evidence="7 8">
    <name type="scientific">Citrus clementina</name>
    <name type="common">Clementine</name>
    <name type="synonym">Citrus deliciosa x Citrus sinensis</name>
    <dbReference type="NCBI Taxonomy" id="85681"/>
    <lineage>
        <taxon>Eukaryota</taxon>
        <taxon>Viridiplantae</taxon>
        <taxon>Streptophyta</taxon>
        <taxon>Embryophyta</taxon>
        <taxon>Tracheophyta</taxon>
        <taxon>Spermatophyta</taxon>
        <taxon>Magnoliopsida</taxon>
        <taxon>eudicotyledons</taxon>
        <taxon>Gunneridae</taxon>
        <taxon>Pentapetalae</taxon>
        <taxon>rosids</taxon>
        <taxon>malvids</taxon>
        <taxon>Sapindales</taxon>
        <taxon>Rutaceae</taxon>
        <taxon>Aurantioideae</taxon>
        <taxon>Citrus</taxon>
    </lineage>
</organism>
<dbReference type="OrthoDB" id="2500381at2759"/>
<dbReference type="PANTHER" id="PTHR28680:SF1">
    <property type="entry name" value="CENTROMERE PROTEIN X"/>
    <property type="match status" value="1"/>
</dbReference>
<dbReference type="GO" id="GO:0031297">
    <property type="term" value="P:replication fork processing"/>
    <property type="evidence" value="ECO:0007669"/>
    <property type="project" value="TreeGrafter"/>
</dbReference>
<dbReference type="AlphaFoldDB" id="V4TNJ1"/>
<evidence type="ECO:0008006" key="9">
    <source>
        <dbReference type="Google" id="ProtNLM"/>
    </source>
</evidence>
<dbReference type="KEGG" id="cic:CICLE_v10022963mg"/>
<evidence type="ECO:0000256" key="2">
    <source>
        <dbReference type="ARBA" id="ARBA00009359"/>
    </source>
</evidence>
<dbReference type="FunCoup" id="V4TNJ1">
    <property type="interactions" value="321"/>
</dbReference>
<evidence type="ECO:0000256" key="1">
    <source>
        <dbReference type="ARBA" id="ARBA00004123"/>
    </source>
</evidence>
<dbReference type="Proteomes" id="UP000030687">
    <property type="component" value="Unassembled WGS sequence"/>
</dbReference>
<dbReference type="GO" id="GO:0000712">
    <property type="term" value="P:resolution of meiotic recombination intermediates"/>
    <property type="evidence" value="ECO:0007669"/>
    <property type="project" value="TreeGrafter"/>
</dbReference>
<comment type="subcellular location">
    <subcellularLocation>
        <location evidence="1">Nucleus</location>
    </subcellularLocation>
</comment>
<keyword evidence="8" id="KW-1185">Reference proteome</keyword>
<dbReference type="Gene3D" id="6.10.130.30">
    <property type="match status" value="1"/>
</dbReference>